<reference evidence="1" key="1">
    <citation type="submission" date="2021-01" db="UniProtKB">
        <authorList>
            <consortium name="EnsemblPlants"/>
        </authorList>
    </citation>
    <scope>IDENTIFICATION</scope>
</reference>
<name>A0A7N0TZW6_KALFE</name>
<dbReference type="EnsemblPlants" id="Kaladp0048s0476.3.v1.1">
    <property type="protein sequence ID" value="Kaladp0048s0476.3.v1.1.CDS.1"/>
    <property type="gene ID" value="Kaladp0048s0476.v1.1"/>
</dbReference>
<dbReference type="Gramene" id="Kaladp0048s0476.1.v1.1">
    <property type="protein sequence ID" value="Kaladp0048s0476.1.v1.1.CDS.1"/>
    <property type="gene ID" value="Kaladp0048s0476.v1.1"/>
</dbReference>
<dbReference type="EnsemblPlants" id="Kaladp0048s0476.2.v1.1">
    <property type="protein sequence ID" value="Kaladp0048s0476.2.v1.1.CDS.1"/>
    <property type="gene ID" value="Kaladp0048s0476.v1.1"/>
</dbReference>
<organism evidence="1 2">
    <name type="scientific">Kalanchoe fedtschenkoi</name>
    <name type="common">Lavender scallops</name>
    <name type="synonym">South American air plant</name>
    <dbReference type="NCBI Taxonomy" id="63787"/>
    <lineage>
        <taxon>Eukaryota</taxon>
        <taxon>Viridiplantae</taxon>
        <taxon>Streptophyta</taxon>
        <taxon>Embryophyta</taxon>
        <taxon>Tracheophyta</taxon>
        <taxon>Spermatophyta</taxon>
        <taxon>Magnoliopsida</taxon>
        <taxon>eudicotyledons</taxon>
        <taxon>Gunneridae</taxon>
        <taxon>Pentapetalae</taxon>
        <taxon>Saxifragales</taxon>
        <taxon>Crassulaceae</taxon>
        <taxon>Kalanchoe</taxon>
    </lineage>
</organism>
<evidence type="ECO:0000313" key="2">
    <source>
        <dbReference type="Proteomes" id="UP000594263"/>
    </source>
</evidence>
<dbReference type="Proteomes" id="UP000594263">
    <property type="component" value="Unplaced"/>
</dbReference>
<dbReference type="Gramene" id="Kaladp0048s0476.2.v1.1">
    <property type="protein sequence ID" value="Kaladp0048s0476.2.v1.1.CDS.1"/>
    <property type="gene ID" value="Kaladp0048s0476.v1.1"/>
</dbReference>
<keyword evidence="2" id="KW-1185">Reference proteome</keyword>
<proteinExistence type="predicted"/>
<evidence type="ECO:0000313" key="1">
    <source>
        <dbReference type="EnsemblPlants" id="Kaladp0048s0476.3.v1.1.CDS.1"/>
    </source>
</evidence>
<dbReference type="Gramene" id="Kaladp0048s0476.3.v1.1">
    <property type="protein sequence ID" value="Kaladp0048s0476.3.v1.1.CDS.1"/>
    <property type="gene ID" value="Kaladp0048s0476.v1.1"/>
</dbReference>
<sequence length="147" mass="17021">MESSLSSHRFARDHMLGLQSRCCPDNKIMLLADLLSGTCHSHPRAMLLPVDGHYLPLHNKHRMSFQSDDAGHCRPREWWCLYSPPCHGMLCAAYHHPSQSAPVIYVWNPLTEQSRQLLWPVEHTEVDFEERTLLGFGYDLGRQMIIR</sequence>
<dbReference type="EnsemblPlants" id="Kaladp0048s0476.1.v1.1">
    <property type="protein sequence ID" value="Kaladp0048s0476.1.v1.1.CDS.1"/>
    <property type="gene ID" value="Kaladp0048s0476.v1.1"/>
</dbReference>
<protein>
    <submittedName>
        <fullName evidence="1">Uncharacterized protein</fullName>
    </submittedName>
</protein>
<accession>A0A7N0TZW6</accession>
<dbReference type="AlphaFoldDB" id="A0A7N0TZW6"/>